<dbReference type="Proteomes" id="UP000246171">
    <property type="component" value="Unassembled WGS sequence"/>
</dbReference>
<dbReference type="VEuPathDB" id="FungiDB:BO83DRAFT_379383"/>
<evidence type="ECO:0000313" key="1">
    <source>
        <dbReference type="EMBL" id="PWY70649.1"/>
    </source>
</evidence>
<proteinExistence type="predicted"/>
<dbReference type="GeneID" id="37053458"/>
<dbReference type="RefSeq" id="XP_025386986.1">
    <property type="nucleotide sequence ID" value="XM_025531496.1"/>
</dbReference>
<comment type="caution">
    <text evidence="1">The sequence shown here is derived from an EMBL/GenBank/DDBJ whole genome shotgun (WGS) entry which is preliminary data.</text>
</comment>
<dbReference type="EMBL" id="MSFU01000016">
    <property type="protein sequence ID" value="PWY70649.1"/>
    <property type="molecule type" value="Genomic_DNA"/>
</dbReference>
<reference evidence="1" key="1">
    <citation type="submission" date="2016-12" db="EMBL/GenBank/DDBJ databases">
        <title>The genomes of Aspergillus section Nigri reveals drivers in fungal speciation.</title>
        <authorList>
            <consortium name="DOE Joint Genome Institute"/>
            <person name="Vesth T.C."/>
            <person name="Nybo J."/>
            <person name="Theobald S."/>
            <person name="Brandl J."/>
            <person name="Frisvad J.C."/>
            <person name="Nielsen K.F."/>
            <person name="Lyhne E.K."/>
            <person name="Kogle M.E."/>
            <person name="Kuo A."/>
            <person name="Riley R."/>
            <person name="Clum A."/>
            <person name="Nolan M."/>
            <person name="Lipzen A."/>
            <person name="Salamov A."/>
            <person name="Henrissat B."/>
            <person name="Wiebenga A."/>
            <person name="De vries R.P."/>
            <person name="Grigoriev I.V."/>
            <person name="Mortensen U.H."/>
            <person name="Andersen M.R."/>
            <person name="Baker S.E."/>
        </authorList>
    </citation>
    <scope>NUCLEOTIDE SEQUENCE</scope>
    <source>
        <strain evidence="1">CBS 122712</strain>
    </source>
</reference>
<accession>A0A317VB85</accession>
<protein>
    <submittedName>
        <fullName evidence="1">Uncharacterized protein</fullName>
    </submittedName>
</protein>
<dbReference type="AlphaFoldDB" id="A0A317VB85"/>
<gene>
    <name evidence="1" type="ORF">BO83DRAFT_379383</name>
</gene>
<organism evidence="1 2">
    <name type="scientific">Aspergillus eucalypticola (strain CBS 122712 / IBT 29274)</name>
    <dbReference type="NCBI Taxonomy" id="1448314"/>
    <lineage>
        <taxon>Eukaryota</taxon>
        <taxon>Fungi</taxon>
        <taxon>Dikarya</taxon>
        <taxon>Ascomycota</taxon>
        <taxon>Pezizomycotina</taxon>
        <taxon>Eurotiomycetes</taxon>
        <taxon>Eurotiomycetidae</taxon>
        <taxon>Eurotiales</taxon>
        <taxon>Aspergillaceae</taxon>
        <taxon>Aspergillus</taxon>
        <taxon>Aspergillus subgen. Circumdati</taxon>
    </lineage>
</organism>
<keyword evidence="2" id="KW-1185">Reference proteome</keyword>
<feature type="non-terminal residue" evidence="1">
    <location>
        <position position="70"/>
    </location>
</feature>
<sequence length="70" mass="7500">MTHLQYKTTKSCRGALGSARCDASPTGCCMPPLWRHLAGTNRYEVCSASASISIVAVYYYITAASVASIH</sequence>
<name>A0A317VB85_ASPEC</name>
<evidence type="ECO:0000313" key="2">
    <source>
        <dbReference type="Proteomes" id="UP000246171"/>
    </source>
</evidence>